<dbReference type="InterPro" id="IPR013786">
    <property type="entry name" value="AcylCoA_DH/ox_N"/>
</dbReference>
<evidence type="ECO:0000259" key="10">
    <source>
        <dbReference type="Pfam" id="PF02771"/>
    </source>
</evidence>
<dbReference type="EMBL" id="QEKW01000003">
    <property type="protein sequence ID" value="PVZ11865.1"/>
    <property type="molecule type" value="Genomic_DNA"/>
</dbReference>
<evidence type="ECO:0000256" key="7">
    <source>
        <dbReference type="SAM" id="MobiDB-lite"/>
    </source>
</evidence>
<feature type="compositionally biased region" description="Basic and acidic residues" evidence="7">
    <location>
        <begin position="402"/>
        <end position="414"/>
    </location>
</feature>
<feature type="region of interest" description="Disordered" evidence="7">
    <location>
        <begin position="395"/>
        <end position="415"/>
    </location>
</feature>
<reference evidence="11 12" key="1">
    <citation type="submission" date="2018-04" db="EMBL/GenBank/DDBJ databases">
        <title>Genomic Encyclopedia of Type Strains, Phase IV (KMG-IV): sequencing the most valuable type-strain genomes for metagenomic binning, comparative biology and taxonomic classification.</title>
        <authorList>
            <person name="Goeker M."/>
        </authorList>
    </citation>
    <scope>NUCLEOTIDE SEQUENCE [LARGE SCALE GENOMIC DNA]</scope>
    <source>
        <strain evidence="11 12">DSM 45771</strain>
    </source>
</reference>
<evidence type="ECO:0000256" key="5">
    <source>
        <dbReference type="ARBA" id="ARBA00023002"/>
    </source>
</evidence>
<dbReference type="Gene3D" id="1.20.140.10">
    <property type="entry name" value="Butyryl-CoA Dehydrogenase, subunit A, domain 3"/>
    <property type="match status" value="1"/>
</dbReference>
<dbReference type="PANTHER" id="PTHR43884">
    <property type="entry name" value="ACYL-COA DEHYDROGENASE"/>
    <property type="match status" value="1"/>
</dbReference>
<dbReference type="OrthoDB" id="142556at2"/>
<dbReference type="Pfam" id="PF00441">
    <property type="entry name" value="Acyl-CoA_dh_1"/>
    <property type="match status" value="1"/>
</dbReference>
<feature type="domain" description="Acyl-CoA dehydrogenase/oxidase N-terminal" evidence="10">
    <location>
        <begin position="9"/>
        <end position="115"/>
    </location>
</feature>
<dbReference type="AlphaFoldDB" id="A0A2U1FI62"/>
<gene>
    <name evidence="11" type="ORF">C8D89_103195</name>
</gene>
<name>A0A2U1FI62_9PSEU</name>
<feature type="domain" description="Acyl-CoA dehydrogenase/oxidase C-terminal" evidence="8">
    <location>
        <begin position="245"/>
        <end position="394"/>
    </location>
</feature>
<evidence type="ECO:0000256" key="3">
    <source>
        <dbReference type="ARBA" id="ARBA00022630"/>
    </source>
</evidence>
<keyword evidence="3 6" id="KW-0285">Flavoprotein</keyword>
<keyword evidence="5 6" id="KW-0560">Oxidoreductase</keyword>
<dbReference type="InterPro" id="IPR036250">
    <property type="entry name" value="AcylCo_DH-like_C"/>
</dbReference>
<dbReference type="SUPFAM" id="SSF47203">
    <property type="entry name" value="Acyl-CoA dehydrogenase C-terminal domain-like"/>
    <property type="match status" value="1"/>
</dbReference>
<dbReference type="InterPro" id="IPR046373">
    <property type="entry name" value="Acyl-CoA_Oxase/DH_mid-dom_sf"/>
</dbReference>
<accession>A0A2U1FI62</accession>
<protein>
    <submittedName>
        <fullName evidence="11">Acyl-CoA dehydrogenase</fullName>
    </submittedName>
</protein>
<keyword evidence="4 6" id="KW-0274">FAD</keyword>
<evidence type="ECO:0000256" key="4">
    <source>
        <dbReference type="ARBA" id="ARBA00022827"/>
    </source>
</evidence>
<evidence type="ECO:0000256" key="6">
    <source>
        <dbReference type="RuleBase" id="RU362125"/>
    </source>
</evidence>
<dbReference type="InterPro" id="IPR037069">
    <property type="entry name" value="AcylCoA_DH/ox_N_sf"/>
</dbReference>
<organism evidence="11 12">
    <name type="scientific">Actinomycetospora cinnamomea</name>
    <dbReference type="NCBI Taxonomy" id="663609"/>
    <lineage>
        <taxon>Bacteria</taxon>
        <taxon>Bacillati</taxon>
        <taxon>Actinomycetota</taxon>
        <taxon>Actinomycetes</taxon>
        <taxon>Pseudonocardiales</taxon>
        <taxon>Pseudonocardiaceae</taxon>
        <taxon>Actinomycetospora</taxon>
    </lineage>
</organism>
<evidence type="ECO:0000256" key="1">
    <source>
        <dbReference type="ARBA" id="ARBA00001974"/>
    </source>
</evidence>
<dbReference type="FunFam" id="2.40.110.10:FF:000002">
    <property type="entry name" value="Acyl-CoA dehydrogenase fadE12"/>
    <property type="match status" value="1"/>
</dbReference>
<sequence>MNAFTLELTPAHHELVRRAHAFAEDVIRPAAPRYDAAEECPWDIVDRAAQEGFYSPLFYADLIADPTGLSLPLFLEEIFWGCAGIGLTVVLPALALSALNQAGTPEQLARWAPEMFGEPGDIKLAALAVSEPQGGSDVAGLQTRARKDGDSWVIDGDKIWIGNGGIADVTIVNAVVDPELGTKGQAMFVVPKDTPGMEQVRRLRKLGHRASHTAELRFEGCRIPADQLLGGEDKLEHKLEKARRGEGKAAALGTFEQTRPMVAAMALGVARAAFEYACDHARRREAFGGPIIANQGVSFPLADLAADIDAARLLTWRASWMAANGVPFQVGEGSMSKLKASEVAVRAAEQAVQTCGGWGYVDDLPVEKWYRDAKLYTIFEGTSEIQRMVIGRTLSEPESTEEPVHHRLPGDRRGLSRRFGHGSLARARAGEIFMKLAHKAPEPVLRLGGRLASPGS</sequence>
<dbReference type="InterPro" id="IPR009075">
    <property type="entry name" value="AcylCo_DH/oxidase_C"/>
</dbReference>
<comment type="cofactor">
    <cofactor evidence="1 6">
        <name>FAD</name>
        <dbReference type="ChEBI" id="CHEBI:57692"/>
    </cofactor>
</comment>
<dbReference type="FunFam" id="1.20.140.10:FF:000001">
    <property type="entry name" value="Acyl-CoA dehydrogenase"/>
    <property type="match status" value="1"/>
</dbReference>
<evidence type="ECO:0000313" key="12">
    <source>
        <dbReference type="Proteomes" id="UP000245639"/>
    </source>
</evidence>
<comment type="caution">
    <text evidence="11">The sequence shown here is derived from an EMBL/GenBank/DDBJ whole genome shotgun (WGS) entry which is preliminary data.</text>
</comment>
<dbReference type="InterPro" id="IPR006089">
    <property type="entry name" value="Acyl-CoA_DH_CS"/>
</dbReference>
<dbReference type="RefSeq" id="WP_116707567.1">
    <property type="nucleotide sequence ID" value="NZ_QEKW01000003.1"/>
</dbReference>
<comment type="similarity">
    <text evidence="2 6">Belongs to the acyl-CoA dehydrogenase family.</text>
</comment>
<dbReference type="Pfam" id="PF02770">
    <property type="entry name" value="Acyl-CoA_dh_M"/>
    <property type="match status" value="1"/>
</dbReference>
<dbReference type="GO" id="GO:0003995">
    <property type="term" value="F:acyl-CoA dehydrogenase activity"/>
    <property type="evidence" value="ECO:0007669"/>
    <property type="project" value="InterPro"/>
</dbReference>
<dbReference type="PROSITE" id="PS00073">
    <property type="entry name" value="ACYL_COA_DH_2"/>
    <property type="match status" value="1"/>
</dbReference>
<dbReference type="PROSITE" id="PS00072">
    <property type="entry name" value="ACYL_COA_DH_1"/>
    <property type="match status" value="1"/>
</dbReference>
<dbReference type="SUPFAM" id="SSF56645">
    <property type="entry name" value="Acyl-CoA dehydrogenase NM domain-like"/>
    <property type="match status" value="1"/>
</dbReference>
<dbReference type="GO" id="GO:0050660">
    <property type="term" value="F:flavin adenine dinucleotide binding"/>
    <property type="evidence" value="ECO:0007669"/>
    <property type="project" value="InterPro"/>
</dbReference>
<keyword evidence="12" id="KW-1185">Reference proteome</keyword>
<dbReference type="Gene3D" id="1.10.540.10">
    <property type="entry name" value="Acyl-CoA dehydrogenase/oxidase, N-terminal domain"/>
    <property type="match status" value="1"/>
</dbReference>
<dbReference type="InterPro" id="IPR006091">
    <property type="entry name" value="Acyl-CoA_Oxase/DH_mid-dom"/>
</dbReference>
<evidence type="ECO:0000313" key="11">
    <source>
        <dbReference type="EMBL" id="PVZ11865.1"/>
    </source>
</evidence>
<feature type="domain" description="Acyl-CoA oxidase/dehydrogenase middle" evidence="9">
    <location>
        <begin position="126"/>
        <end position="221"/>
    </location>
</feature>
<evidence type="ECO:0000259" key="9">
    <source>
        <dbReference type="Pfam" id="PF02770"/>
    </source>
</evidence>
<proteinExistence type="inferred from homology"/>
<dbReference type="InterPro" id="IPR009100">
    <property type="entry name" value="AcylCoA_DH/oxidase_NM_dom_sf"/>
</dbReference>
<evidence type="ECO:0000259" key="8">
    <source>
        <dbReference type="Pfam" id="PF00441"/>
    </source>
</evidence>
<dbReference type="PANTHER" id="PTHR43884:SF12">
    <property type="entry name" value="ISOVALERYL-COA DEHYDROGENASE, MITOCHONDRIAL-RELATED"/>
    <property type="match status" value="1"/>
</dbReference>
<dbReference type="Pfam" id="PF02771">
    <property type="entry name" value="Acyl-CoA_dh_N"/>
    <property type="match status" value="1"/>
</dbReference>
<dbReference type="Gene3D" id="2.40.110.10">
    <property type="entry name" value="Butyryl-CoA Dehydrogenase, subunit A, domain 2"/>
    <property type="match status" value="1"/>
</dbReference>
<evidence type="ECO:0000256" key="2">
    <source>
        <dbReference type="ARBA" id="ARBA00009347"/>
    </source>
</evidence>
<dbReference type="Proteomes" id="UP000245639">
    <property type="component" value="Unassembled WGS sequence"/>
</dbReference>